<keyword evidence="3" id="KW-1185">Reference proteome</keyword>
<accession>S5Z1U1</accession>
<dbReference type="Proteomes" id="UP000015500">
    <property type="component" value="Chromosome"/>
</dbReference>
<evidence type="ECO:0000256" key="1">
    <source>
        <dbReference type="SAM" id="MobiDB-lite"/>
    </source>
</evidence>
<dbReference type="STRING" id="1921421.M493_13790"/>
<name>S5Z1U1_GEOG3</name>
<gene>
    <name evidence="2" type="ORF">M493_13790</name>
</gene>
<feature type="region of interest" description="Disordered" evidence="1">
    <location>
        <begin position="1"/>
        <end position="26"/>
    </location>
</feature>
<dbReference type="AlphaFoldDB" id="S5Z1U1"/>
<reference evidence="2 3" key="1">
    <citation type="journal article" date="2014" name="Genome Announc.">
        <title>Complete Genome Sequence of the Thermophilic Polychlorinated Biphenyl Degrader Geobacillus sp. Strain JF8 (NBRC 109937).</title>
        <authorList>
            <person name="Shintani M."/>
            <person name="Ohtsubo Y."/>
            <person name="Fukuda K."/>
            <person name="Hosoyama A."/>
            <person name="Ohji S."/>
            <person name="Yamazoe A."/>
            <person name="Fujita N."/>
            <person name="Nagata Y."/>
            <person name="Tsuda M."/>
            <person name="Hatta T."/>
            <person name="Kimbara K."/>
        </authorList>
    </citation>
    <scope>NUCLEOTIDE SEQUENCE [LARGE SCALE GENOMIC DNA]</scope>
    <source>
        <strain evidence="2 3">JF8</strain>
    </source>
</reference>
<evidence type="ECO:0000313" key="2">
    <source>
        <dbReference type="EMBL" id="AGT32999.1"/>
    </source>
</evidence>
<dbReference type="KEGG" id="gjf:M493_13790"/>
<dbReference type="EMBL" id="CP006254">
    <property type="protein sequence ID" value="AGT32999.1"/>
    <property type="molecule type" value="Genomic_DNA"/>
</dbReference>
<proteinExistence type="predicted"/>
<evidence type="ECO:0000313" key="3">
    <source>
        <dbReference type="Proteomes" id="UP000015500"/>
    </source>
</evidence>
<organism evidence="2 3">
    <name type="scientific">Geobacillus genomosp. 3</name>
    <dbReference type="NCBI Taxonomy" id="1921421"/>
    <lineage>
        <taxon>Bacteria</taxon>
        <taxon>Bacillati</taxon>
        <taxon>Bacillota</taxon>
        <taxon>Bacilli</taxon>
        <taxon>Bacillales</taxon>
        <taxon>Anoxybacillaceae</taxon>
        <taxon>Geobacillus</taxon>
    </lineage>
</organism>
<sequence>MLPLDELTSERQPERQTASRVGRVEMRASPVTKTSGWLWLVAPKAAVMAVKKGGTAERKPFRPFGWKDQSLWVERFFIWITTNGEDRRWQR</sequence>
<protein>
    <submittedName>
        <fullName evidence="2">Uncharacterized protein</fullName>
    </submittedName>
</protein>
<dbReference type="HOGENOM" id="CLU_187557_0_0_9"/>